<evidence type="ECO:0000256" key="2">
    <source>
        <dbReference type="ARBA" id="ARBA00022475"/>
    </source>
</evidence>
<keyword evidence="11" id="KW-1185">Reference proteome</keyword>
<evidence type="ECO:0000313" key="10">
    <source>
        <dbReference type="EMBL" id="QWC15299.1"/>
    </source>
</evidence>
<evidence type="ECO:0000256" key="8">
    <source>
        <dbReference type="SAM" id="Phobius"/>
    </source>
</evidence>
<evidence type="ECO:0000256" key="1">
    <source>
        <dbReference type="ARBA" id="ARBA00004651"/>
    </source>
</evidence>
<feature type="transmembrane region" description="Helical" evidence="8">
    <location>
        <begin position="163"/>
        <end position="184"/>
    </location>
</feature>
<dbReference type="Proteomes" id="UP000679335">
    <property type="component" value="Chromosome"/>
</dbReference>
<feature type="region of interest" description="Disordered" evidence="7">
    <location>
        <begin position="35"/>
        <end position="154"/>
    </location>
</feature>
<evidence type="ECO:0000313" key="11">
    <source>
        <dbReference type="Proteomes" id="UP000679335"/>
    </source>
</evidence>
<dbReference type="InterPro" id="IPR010432">
    <property type="entry name" value="RDD"/>
</dbReference>
<feature type="compositionally biased region" description="Low complexity" evidence="7">
    <location>
        <begin position="52"/>
        <end position="86"/>
    </location>
</feature>
<dbReference type="PROSITE" id="PS50006">
    <property type="entry name" value="FHA_DOMAIN"/>
    <property type="match status" value="1"/>
</dbReference>
<gene>
    <name evidence="10" type="ORF">KKR89_13390</name>
</gene>
<keyword evidence="3" id="KW-0597">Phosphoprotein</keyword>
<accession>A0ABX8GGN9</accession>
<evidence type="ECO:0000256" key="7">
    <source>
        <dbReference type="SAM" id="MobiDB-lite"/>
    </source>
</evidence>
<dbReference type="Pfam" id="PF06271">
    <property type="entry name" value="RDD"/>
    <property type="match status" value="1"/>
</dbReference>
<sequence length="552" mass="54849">MSTRASAPRCASCGMPLAPDAESCAVCGARVPLIARPATEDDDVPGDDDAPRAGGLAARRAAAGGTASRESVASAASPPAGGTASGLRPPSSHRADAPLTGSAPSLGPAPLPGAAPLPAPPVPTPPAAFDAAAAARDVRASARPTRPAPSRAADVPPPVGTRVLAYAIDVVAAAAAAGVGLLVVRLTDGGMVLLPALLGLLVAVAQVLAEGLGGATLGARLMGLRTVDERTGGVPGVWRALLRQLVVGAGTLACLVGNWVVAASAAWDSGPRRRGWHDKASGTTVVHAHASSARPARPAAAAGPQGAARPWTPSAPSGPAVPTAPVPAAPAPDASVDDFLFAPAPPAVPVLPPPASATTPVTPPLADLVPAAPAGATPRPAAGLPEVDLLPPPPAAVPGQGGARPAAGQAVAHALDEDLAELEHTRVRDPESLRRRTGTLALHFDTGERVRVVGRGLVGRGPRAEDGQDILHVVVLSDAARSLSRVHAEFGPEAATADEDSAIWVCDRGSTNGTVVIDPAGTARVLPANTRALVGAGWTVRLGDREARVEAD</sequence>
<proteinExistence type="predicted"/>
<dbReference type="CDD" id="cd00060">
    <property type="entry name" value="FHA"/>
    <property type="match status" value="1"/>
</dbReference>
<dbReference type="EMBL" id="CP076023">
    <property type="protein sequence ID" value="QWC15299.1"/>
    <property type="molecule type" value="Genomic_DNA"/>
</dbReference>
<feature type="compositionally biased region" description="Low complexity" evidence="7">
    <location>
        <begin position="287"/>
        <end position="321"/>
    </location>
</feature>
<dbReference type="PANTHER" id="PTHR36115:SF6">
    <property type="entry name" value="PROLINE-RICH ANTIGEN HOMOLOG"/>
    <property type="match status" value="1"/>
</dbReference>
<protein>
    <submittedName>
        <fullName evidence="10">RDD family protein</fullName>
    </submittedName>
</protein>
<evidence type="ECO:0000259" key="9">
    <source>
        <dbReference type="PROSITE" id="PS50006"/>
    </source>
</evidence>
<dbReference type="Gene3D" id="2.60.200.20">
    <property type="match status" value="1"/>
</dbReference>
<evidence type="ECO:0000256" key="6">
    <source>
        <dbReference type="ARBA" id="ARBA00023136"/>
    </source>
</evidence>
<keyword evidence="5 8" id="KW-1133">Transmembrane helix</keyword>
<feature type="compositionally biased region" description="Pro residues" evidence="7">
    <location>
        <begin position="107"/>
        <end position="126"/>
    </location>
</feature>
<organism evidence="10 11">
    <name type="scientific">Cellulomonas dongxiuzhuiae</name>
    <dbReference type="NCBI Taxonomy" id="2819979"/>
    <lineage>
        <taxon>Bacteria</taxon>
        <taxon>Bacillati</taxon>
        <taxon>Actinomycetota</taxon>
        <taxon>Actinomycetes</taxon>
        <taxon>Micrococcales</taxon>
        <taxon>Cellulomonadaceae</taxon>
        <taxon>Cellulomonas</taxon>
    </lineage>
</organism>
<reference evidence="10 11" key="1">
    <citation type="submission" date="2021-05" db="EMBL/GenBank/DDBJ databases">
        <title>Novel species in genus Cellulomonas.</title>
        <authorList>
            <person name="Zhang G."/>
        </authorList>
    </citation>
    <scope>NUCLEOTIDE SEQUENCE [LARGE SCALE GENOMIC DNA]</scope>
    <source>
        <strain evidence="11">zg-ZUI157</strain>
    </source>
</reference>
<evidence type="ECO:0000256" key="4">
    <source>
        <dbReference type="ARBA" id="ARBA00022692"/>
    </source>
</evidence>
<dbReference type="InterPro" id="IPR008984">
    <property type="entry name" value="SMAD_FHA_dom_sf"/>
</dbReference>
<dbReference type="InterPro" id="IPR051791">
    <property type="entry name" value="Pra-immunoreactive"/>
</dbReference>
<comment type="subcellular location">
    <subcellularLocation>
        <location evidence="1">Cell membrane</location>
        <topology evidence="1">Multi-pass membrane protein</topology>
    </subcellularLocation>
</comment>
<feature type="domain" description="FHA" evidence="9">
    <location>
        <begin position="456"/>
        <end position="516"/>
    </location>
</feature>
<evidence type="ECO:0000256" key="3">
    <source>
        <dbReference type="ARBA" id="ARBA00022553"/>
    </source>
</evidence>
<feature type="compositionally biased region" description="Low complexity" evidence="7">
    <location>
        <begin position="127"/>
        <end position="153"/>
    </location>
</feature>
<dbReference type="PANTHER" id="PTHR36115">
    <property type="entry name" value="PROLINE-RICH ANTIGEN HOMOLOG-RELATED"/>
    <property type="match status" value="1"/>
</dbReference>
<dbReference type="InterPro" id="IPR000253">
    <property type="entry name" value="FHA_dom"/>
</dbReference>
<dbReference type="RefSeq" id="WP_208195868.1">
    <property type="nucleotide sequence ID" value="NZ_CP076023.1"/>
</dbReference>
<feature type="transmembrane region" description="Helical" evidence="8">
    <location>
        <begin position="245"/>
        <end position="267"/>
    </location>
</feature>
<evidence type="ECO:0000256" key="5">
    <source>
        <dbReference type="ARBA" id="ARBA00022989"/>
    </source>
</evidence>
<name>A0ABX8GGN9_9CELL</name>
<keyword evidence="2" id="KW-1003">Cell membrane</keyword>
<keyword evidence="6 8" id="KW-0472">Membrane</keyword>
<dbReference type="SUPFAM" id="SSF49879">
    <property type="entry name" value="SMAD/FHA domain"/>
    <property type="match status" value="1"/>
</dbReference>
<keyword evidence="4 8" id="KW-0812">Transmembrane</keyword>
<feature type="region of interest" description="Disordered" evidence="7">
    <location>
        <begin position="270"/>
        <end position="330"/>
    </location>
</feature>